<keyword evidence="7" id="KW-0067">ATP-binding</keyword>
<accession>A0A644X5L6</accession>
<dbReference type="GO" id="GO:0000731">
    <property type="term" value="P:DNA synthesis involved in DNA repair"/>
    <property type="evidence" value="ECO:0007669"/>
    <property type="project" value="TreeGrafter"/>
</dbReference>
<dbReference type="InterPro" id="IPR003395">
    <property type="entry name" value="RecF/RecN/SMC_N"/>
</dbReference>
<name>A0A644X5L6_9ZZZZ</name>
<comment type="subcellular location">
    <subcellularLocation>
        <location evidence="1">Cytoplasm</location>
    </subcellularLocation>
</comment>
<dbReference type="InterPro" id="IPR001238">
    <property type="entry name" value="DNA-binding_RecF"/>
</dbReference>
<evidence type="ECO:0000256" key="1">
    <source>
        <dbReference type="ARBA" id="ARBA00004496"/>
    </source>
</evidence>
<evidence type="ECO:0000256" key="7">
    <source>
        <dbReference type="ARBA" id="ARBA00022840"/>
    </source>
</evidence>
<dbReference type="InterPro" id="IPR027417">
    <property type="entry name" value="P-loop_NTPase"/>
</dbReference>
<dbReference type="SUPFAM" id="SSF52540">
    <property type="entry name" value="P-loop containing nucleoside triphosphate hydrolases"/>
    <property type="match status" value="1"/>
</dbReference>
<evidence type="ECO:0000256" key="8">
    <source>
        <dbReference type="ARBA" id="ARBA00023125"/>
    </source>
</evidence>
<evidence type="ECO:0000313" key="10">
    <source>
        <dbReference type="EMBL" id="MPM11349.1"/>
    </source>
</evidence>
<dbReference type="PROSITE" id="PS00617">
    <property type="entry name" value="RECF_1"/>
    <property type="match status" value="1"/>
</dbReference>
<dbReference type="Gene3D" id="3.40.50.300">
    <property type="entry name" value="P-loop containing nucleotide triphosphate hydrolases"/>
    <property type="match status" value="1"/>
</dbReference>
<keyword evidence="4" id="KW-0963">Cytoplasm</keyword>
<dbReference type="GO" id="GO:0003697">
    <property type="term" value="F:single-stranded DNA binding"/>
    <property type="evidence" value="ECO:0007669"/>
    <property type="project" value="InterPro"/>
</dbReference>
<dbReference type="CDD" id="cd03242">
    <property type="entry name" value="ABC_RecF"/>
    <property type="match status" value="1"/>
</dbReference>
<reference evidence="10" key="1">
    <citation type="submission" date="2019-08" db="EMBL/GenBank/DDBJ databases">
        <authorList>
            <person name="Kucharzyk K."/>
            <person name="Murdoch R.W."/>
            <person name="Higgins S."/>
            <person name="Loffler F."/>
        </authorList>
    </citation>
    <scope>NUCLEOTIDE SEQUENCE</scope>
</reference>
<protein>
    <recommendedName>
        <fullName evidence="3">DNA replication and repair protein RecF</fullName>
    </recommendedName>
</protein>
<dbReference type="Pfam" id="PF02463">
    <property type="entry name" value="SMC_N"/>
    <property type="match status" value="1"/>
</dbReference>
<dbReference type="HAMAP" id="MF_00365">
    <property type="entry name" value="RecF"/>
    <property type="match status" value="1"/>
</dbReference>
<dbReference type="InterPro" id="IPR018078">
    <property type="entry name" value="DNA-binding_RecF_CS"/>
</dbReference>
<dbReference type="NCBIfam" id="TIGR00611">
    <property type="entry name" value="recf"/>
    <property type="match status" value="1"/>
</dbReference>
<organism evidence="10">
    <name type="scientific">bioreactor metagenome</name>
    <dbReference type="NCBI Taxonomy" id="1076179"/>
    <lineage>
        <taxon>unclassified sequences</taxon>
        <taxon>metagenomes</taxon>
        <taxon>ecological metagenomes</taxon>
    </lineage>
</organism>
<comment type="similarity">
    <text evidence="2">Belongs to the RecF family.</text>
</comment>
<keyword evidence="5" id="KW-0235">DNA replication</keyword>
<dbReference type="PROSITE" id="PS00618">
    <property type="entry name" value="RECF_2"/>
    <property type="match status" value="1"/>
</dbReference>
<sequence>MKLKHLSLVTFRNYLTLEVDFDPGVNLLIGSNAQGKTNLLEACHLLATGRSHRTSRDQEMILWQEEGYHIKGLVQKKATNDLLELHVNRQGKKIVRINGILQPKMASLLGQLNVVFFAPEHLELVKGDPSIRRRFLDIAISQISPSYLHHLGQYFRVLHQKNAFLKQERPEATLLDIYNQQLSEHGSSIIQKRKQILQQLEKHAAVHQSILHSTELLRFSYQGAVDNNIEHSKLANQLYQQMCEKTKEELLRRTSLIGPHRDDFIVYLNEKTLRQYGSQGQQRSVVLSLKLAEAQLMETTTGEKPIIILDDVLSELDAERQHHLIQALKSMGQTFISSTAMPPVLSGLHGKVIRIQEGRIQTKEN</sequence>
<evidence type="ECO:0000256" key="4">
    <source>
        <dbReference type="ARBA" id="ARBA00022490"/>
    </source>
</evidence>
<keyword evidence="6" id="KW-0547">Nucleotide-binding</keyword>
<evidence type="ECO:0000256" key="6">
    <source>
        <dbReference type="ARBA" id="ARBA00022741"/>
    </source>
</evidence>
<evidence type="ECO:0000259" key="9">
    <source>
        <dbReference type="Pfam" id="PF02463"/>
    </source>
</evidence>
<dbReference type="Gene3D" id="1.20.1050.90">
    <property type="entry name" value="RecF/RecN/SMC, N-terminal domain"/>
    <property type="match status" value="1"/>
</dbReference>
<dbReference type="GO" id="GO:0006260">
    <property type="term" value="P:DNA replication"/>
    <property type="evidence" value="ECO:0007669"/>
    <property type="project" value="UniProtKB-KW"/>
</dbReference>
<dbReference type="GO" id="GO:0005737">
    <property type="term" value="C:cytoplasm"/>
    <property type="evidence" value="ECO:0007669"/>
    <property type="project" value="UniProtKB-SubCell"/>
</dbReference>
<feature type="domain" description="RecF/RecN/SMC N-terminal" evidence="9">
    <location>
        <begin position="3"/>
        <end position="338"/>
    </location>
</feature>
<dbReference type="InterPro" id="IPR042174">
    <property type="entry name" value="RecF_2"/>
</dbReference>
<dbReference type="PANTHER" id="PTHR32182">
    <property type="entry name" value="DNA REPLICATION AND REPAIR PROTEIN RECF"/>
    <property type="match status" value="1"/>
</dbReference>
<dbReference type="EMBL" id="VSSQ01001819">
    <property type="protein sequence ID" value="MPM11349.1"/>
    <property type="molecule type" value="Genomic_DNA"/>
</dbReference>
<evidence type="ECO:0000256" key="5">
    <source>
        <dbReference type="ARBA" id="ARBA00022705"/>
    </source>
</evidence>
<comment type="caution">
    <text evidence="10">The sequence shown here is derived from an EMBL/GenBank/DDBJ whole genome shotgun (WGS) entry which is preliminary data.</text>
</comment>
<dbReference type="AlphaFoldDB" id="A0A644X5L6"/>
<dbReference type="PANTHER" id="PTHR32182:SF0">
    <property type="entry name" value="DNA REPLICATION AND REPAIR PROTEIN RECF"/>
    <property type="match status" value="1"/>
</dbReference>
<proteinExistence type="inferred from homology"/>
<dbReference type="GO" id="GO:0005524">
    <property type="term" value="F:ATP binding"/>
    <property type="evidence" value="ECO:0007669"/>
    <property type="project" value="UniProtKB-KW"/>
</dbReference>
<dbReference type="GO" id="GO:0006302">
    <property type="term" value="P:double-strand break repair"/>
    <property type="evidence" value="ECO:0007669"/>
    <property type="project" value="TreeGrafter"/>
</dbReference>
<keyword evidence="8" id="KW-0238">DNA-binding</keyword>
<evidence type="ECO:0000256" key="2">
    <source>
        <dbReference type="ARBA" id="ARBA00008016"/>
    </source>
</evidence>
<gene>
    <name evidence="10" type="primary">recF_28</name>
    <name evidence="10" type="ORF">SDC9_57692</name>
</gene>
<evidence type="ECO:0000256" key="3">
    <source>
        <dbReference type="ARBA" id="ARBA00020170"/>
    </source>
</evidence>